<name>A0ACC0VZ31_9STRA</name>
<organism evidence="1 2">
    <name type="scientific">Peronosclerospora sorghi</name>
    <dbReference type="NCBI Taxonomy" id="230839"/>
    <lineage>
        <taxon>Eukaryota</taxon>
        <taxon>Sar</taxon>
        <taxon>Stramenopiles</taxon>
        <taxon>Oomycota</taxon>
        <taxon>Peronosporomycetes</taxon>
        <taxon>Peronosporales</taxon>
        <taxon>Peronosporaceae</taxon>
        <taxon>Peronosclerospora</taxon>
    </lineage>
</organism>
<evidence type="ECO:0000313" key="1">
    <source>
        <dbReference type="EMBL" id="KAI9911113.1"/>
    </source>
</evidence>
<gene>
    <name evidence="1" type="ORF">PsorP6_009148</name>
</gene>
<sequence>MHFNTVDYDRICSYIKNPVNYENLLGSGKTKITGKVLSKNKAFDTFADWMNNKRKKKAKSVAILQLTDRQMQQRFATYNQKYHKAKLLRTGDGVTDEYIARGILTFDQKRNCICPQYAPMDAVFGTKANVTAMDEYDSCLIALSDEEDYREENDDDEEDENEFKTFVATNFEVPPGINELDVASIPEPIDMERAAPSTSATISPTTAAKNNQKSDKEWNP</sequence>
<reference evidence="1 2" key="1">
    <citation type="journal article" date="2022" name="bioRxiv">
        <title>The genome of the oomycete Peronosclerospora sorghi, a cosmopolitan pathogen of maize and sorghum, is inflated with dispersed pseudogenes.</title>
        <authorList>
            <person name="Fletcher K."/>
            <person name="Martin F."/>
            <person name="Isakeit T."/>
            <person name="Cavanaugh K."/>
            <person name="Magill C."/>
            <person name="Michelmore R."/>
        </authorList>
    </citation>
    <scope>NUCLEOTIDE SEQUENCE [LARGE SCALE GENOMIC DNA]</scope>
    <source>
        <strain evidence="1">P6</strain>
    </source>
</reference>
<dbReference type="Proteomes" id="UP001163321">
    <property type="component" value="Chromosome 5"/>
</dbReference>
<evidence type="ECO:0000313" key="2">
    <source>
        <dbReference type="Proteomes" id="UP001163321"/>
    </source>
</evidence>
<keyword evidence="2" id="KW-1185">Reference proteome</keyword>
<dbReference type="EMBL" id="CM047584">
    <property type="protein sequence ID" value="KAI9911113.1"/>
    <property type="molecule type" value="Genomic_DNA"/>
</dbReference>
<accession>A0ACC0VZ31</accession>
<proteinExistence type="predicted"/>
<protein>
    <submittedName>
        <fullName evidence="1">Uncharacterized protein</fullName>
    </submittedName>
</protein>
<comment type="caution">
    <text evidence="1">The sequence shown here is derived from an EMBL/GenBank/DDBJ whole genome shotgun (WGS) entry which is preliminary data.</text>
</comment>